<dbReference type="Gene3D" id="1.20.1260.80">
    <property type="match status" value="1"/>
</dbReference>
<feature type="coiled-coil region" evidence="1">
    <location>
        <begin position="104"/>
        <end position="138"/>
    </location>
</feature>
<dbReference type="InterPro" id="IPR036661">
    <property type="entry name" value="Luciferase-like_sf"/>
</dbReference>
<evidence type="ECO:0000256" key="1">
    <source>
        <dbReference type="SAM" id="Coils"/>
    </source>
</evidence>
<proteinExistence type="predicted"/>
<feature type="compositionally biased region" description="Basic residues" evidence="2">
    <location>
        <begin position="43"/>
        <end position="57"/>
    </location>
</feature>
<keyword evidence="4" id="KW-1185">Reference proteome</keyword>
<accession>A0AAV7RND1</accession>
<evidence type="ECO:0000313" key="4">
    <source>
        <dbReference type="Proteomes" id="UP001066276"/>
    </source>
</evidence>
<comment type="caution">
    <text evidence="3">The sequence shown here is derived from an EMBL/GenBank/DDBJ whole genome shotgun (WGS) entry which is preliminary data.</text>
</comment>
<dbReference type="SUPFAM" id="SSF51679">
    <property type="entry name" value="Bacterial luciferase-like"/>
    <property type="match status" value="1"/>
</dbReference>
<dbReference type="Proteomes" id="UP001066276">
    <property type="component" value="Chromosome 5"/>
</dbReference>
<organism evidence="3 4">
    <name type="scientific">Pleurodeles waltl</name>
    <name type="common">Iberian ribbed newt</name>
    <dbReference type="NCBI Taxonomy" id="8319"/>
    <lineage>
        <taxon>Eukaryota</taxon>
        <taxon>Metazoa</taxon>
        <taxon>Chordata</taxon>
        <taxon>Craniata</taxon>
        <taxon>Vertebrata</taxon>
        <taxon>Euteleostomi</taxon>
        <taxon>Amphibia</taxon>
        <taxon>Batrachia</taxon>
        <taxon>Caudata</taxon>
        <taxon>Salamandroidea</taxon>
        <taxon>Salamandridae</taxon>
        <taxon>Pleurodelinae</taxon>
        <taxon>Pleurodeles</taxon>
    </lineage>
</organism>
<protein>
    <submittedName>
        <fullName evidence="3">Uncharacterized protein</fullName>
    </submittedName>
</protein>
<dbReference type="GO" id="GO:0016705">
    <property type="term" value="F:oxidoreductase activity, acting on paired donors, with incorporation or reduction of molecular oxygen"/>
    <property type="evidence" value="ECO:0007669"/>
    <property type="project" value="InterPro"/>
</dbReference>
<keyword evidence="1" id="KW-0175">Coiled coil</keyword>
<dbReference type="SUPFAM" id="SSF57997">
    <property type="entry name" value="Tropomyosin"/>
    <property type="match status" value="1"/>
</dbReference>
<feature type="region of interest" description="Disordered" evidence="2">
    <location>
        <begin position="17"/>
        <end position="72"/>
    </location>
</feature>
<evidence type="ECO:0000313" key="3">
    <source>
        <dbReference type="EMBL" id="KAJ1152503.1"/>
    </source>
</evidence>
<name>A0AAV7RND1_PLEWA</name>
<dbReference type="AlphaFoldDB" id="A0AAV7RND1"/>
<dbReference type="EMBL" id="JANPWB010000009">
    <property type="protein sequence ID" value="KAJ1152503.1"/>
    <property type="molecule type" value="Genomic_DNA"/>
</dbReference>
<sequence length="315" mass="35053">MTVLTPAWVCAVGETWRRPGENPAAPGVQGVVRPGASPDSAARRRRSQLPGKGRRGREKILSQTGEGTETELEKAPEVLNHEDQDLRHILAVMQQSLTQIEGKIDSLSYRMDRMSERLDKQSERLDQAERRVSAVEDGQIALATRQLKLVQEHRDTADVRTLGHIRTKVQEFQETAVSEVRHMGKYAVARVYGEGDRPGRVLENLIRPRRSTNLIIKAVAVDGSIVGDPESVAARFREYYQTLYTTRGGPDPNAIRDYLTHIVLPKLSDNDREALGAPFTLGEIAKALGCMAEEEAGSGRLETFRVNLARKLTIL</sequence>
<gene>
    <name evidence="3" type="ORF">NDU88_005278</name>
</gene>
<evidence type="ECO:0000256" key="2">
    <source>
        <dbReference type="SAM" id="MobiDB-lite"/>
    </source>
</evidence>
<reference evidence="3" key="1">
    <citation type="journal article" date="2022" name="bioRxiv">
        <title>Sequencing and chromosome-scale assembly of the giantPleurodeles waltlgenome.</title>
        <authorList>
            <person name="Brown T."/>
            <person name="Elewa A."/>
            <person name="Iarovenko S."/>
            <person name="Subramanian E."/>
            <person name="Araus A.J."/>
            <person name="Petzold A."/>
            <person name="Susuki M."/>
            <person name="Suzuki K.-i.T."/>
            <person name="Hayashi T."/>
            <person name="Toyoda A."/>
            <person name="Oliveira C."/>
            <person name="Osipova E."/>
            <person name="Leigh N.D."/>
            <person name="Simon A."/>
            <person name="Yun M.H."/>
        </authorList>
    </citation>
    <scope>NUCLEOTIDE SEQUENCE</scope>
    <source>
        <strain evidence="3">20211129_DDA</strain>
        <tissue evidence="3">Liver</tissue>
    </source>
</reference>